<dbReference type="AlphaFoldDB" id="A0A6N7XWU2"/>
<sequence length="207" mass="23892">MNFEIIDNVFQVAVFFTAALGDMVYWFYKRDRLYIILALVYSCFMMGTLYFVLHLVIRGVVPQVFYVSEISWIASYLFMHTYQIVRYRIKKIRIAKIQVICGAGVLIASMWSGIFGPVFLTTGTFAMVAGVIVSIAVFRILYEKEPHGVCYCMIVCVVLEVALYVSSNFIHDYTRFNLYFLIDFVLTIVNMLLLPCTVWEVTGDDVY</sequence>
<keyword evidence="1" id="KW-1133">Transmembrane helix</keyword>
<keyword evidence="1" id="KW-0812">Transmembrane</keyword>
<feature type="transmembrane region" description="Helical" evidence="1">
    <location>
        <begin position="97"/>
        <end position="119"/>
    </location>
</feature>
<proteinExistence type="predicted"/>
<accession>A0A6N7XWU2</accession>
<keyword evidence="1" id="KW-0472">Membrane</keyword>
<evidence type="ECO:0000313" key="2">
    <source>
        <dbReference type="EMBL" id="MSU81291.1"/>
    </source>
</evidence>
<feature type="transmembrane region" description="Helical" evidence="1">
    <location>
        <begin position="125"/>
        <end position="142"/>
    </location>
</feature>
<gene>
    <name evidence="2" type="ORF">FYJ25_02680</name>
</gene>
<evidence type="ECO:0000256" key="1">
    <source>
        <dbReference type="SAM" id="Phobius"/>
    </source>
</evidence>
<dbReference type="EMBL" id="VULP01000003">
    <property type="protein sequence ID" value="MSU81291.1"/>
    <property type="molecule type" value="Genomic_DNA"/>
</dbReference>
<feature type="transmembrane region" description="Helical" evidence="1">
    <location>
        <begin position="12"/>
        <end position="28"/>
    </location>
</feature>
<feature type="transmembrane region" description="Helical" evidence="1">
    <location>
        <begin position="176"/>
        <end position="194"/>
    </location>
</feature>
<feature type="transmembrane region" description="Helical" evidence="1">
    <location>
        <begin position="149"/>
        <end position="170"/>
    </location>
</feature>
<evidence type="ECO:0000313" key="3">
    <source>
        <dbReference type="Proteomes" id="UP000433359"/>
    </source>
</evidence>
<organism evidence="2 3">
    <name type="scientific">Anaerobutyricum soehngenii</name>
    <dbReference type="NCBI Taxonomy" id="105843"/>
    <lineage>
        <taxon>Bacteria</taxon>
        <taxon>Bacillati</taxon>
        <taxon>Bacillota</taxon>
        <taxon>Clostridia</taxon>
        <taxon>Lachnospirales</taxon>
        <taxon>Lachnospiraceae</taxon>
        <taxon>Anaerobutyricum</taxon>
    </lineage>
</organism>
<comment type="caution">
    <text evidence="2">The sequence shown here is derived from an EMBL/GenBank/DDBJ whole genome shotgun (WGS) entry which is preliminary data.</text>
</comment>
<dbReference type="RefSeq" id="WP_154580470.1">
    <property type="nucleotide sequence ID" value="NZ_VULP01000003.1"/>
</dbReference>
<feature type="transmembrane region" description="Helical" evidence="1">
    <location>
        <begin position="63"/>
        <end position="85"/>
    </location>
</feature>
<reference evidence="2 3" key="1">
    <citation type="submission" date="2019-08" db="EMBL/GenBank/DDBJ databases">
        <title>In-depth cultivation of the pig gut microbiome towards novel bacterial diversity and tailored functional studies.</title>
        <authorList>
            <person name="Wylensek D."/>
            <person name="Hitch T.C.A."/>
            <person name="Clavel T."/>
        </authorList>
    </citation>
    <scope>NUCLEOTIDE SEQUENCE [LARGE SCALE GENOMIC DNA]</scope>
    <source>
        <strain evidence="2 3">BSM-383-APC-4H</strain>
    </source>
</reference>
<dbReference type="Proteomes" id="UP000433359">
    <property type="component" value="Unassembled WGS sequence"/>
</dbReference>
<feature type="transmembrane region" description="Helical" evidence="1">
    <location>
        <begin position="35"/>
        <end position="57"/>
    </location>
</feature>
<protein>
    <submittedName>
        <fullName evidence="2">Uncharacterized protein</fullName>
    </submittedName>
</protein>
<name>A0A6N7XWU2_9FIRM</name>